<evidence type="ECO:0000256" key="3">
    <source>
        <dbReference type="ARBA" id="ARBA00023015"/>
    </source>
</evidence>
<gene>
    <name evidence="9" type="ORF">INT47_012318</name>
</gene>
<evidence type="ECO:0000259" key="8">
    <source>
        <dbReference type="SMART" id="SM00906"/>
    </source>
</evidence>
<keyword evidence="4" id="KW-0238">DNA-binding</keyword>
<evidence type="ECO:0000256" key="1">
    <source>
        <dbReference type="ARBA" id="ARBA00022723"/>
    </source>
</evidence>
<dbReference type="PANTHER" id="PTHR31313">
    <property type="entry name" value="TY1 ENHANCER ACTIVATOR"/>
    <property type="match status" value="1"/>
</dbReference>
<sequence length="916" mass="102066">MSGSFNKPQAGVNDISKRSTPEPRYQPIAPHGGPSNVHYSPRDRRPVRAWYINVLENRLKRIEELISSMKSKDASEQTTSSVIIAEEATQPVIKKPKRVDIRTSERIDEPNVMLETISSSHLTTEGRFVSNNNVSCIFKKMNLLDEKTLSQYGIAIHHHENNDYFHIKKTASPNDRRSAQVKQLIELGFMKPDETVSNIDDWVWKVSGLQKSLGDRLLKIYFAYIHPLLPVVNKTSFLEEYRGIQSCFPAGPLLNAMYGAAVRYVENCKKFGDAERLDEGGKPWDLPENLAQRLFSTLIVFIKGKYAPCLSSIQAIVIGHNHSVNFENWSSGWLLNCVAVRMSQDIGLHRSSDGWKISQQEKETRRMVWWSVYILDRWFSSGTGRPLTAFDEDCDELYPSENVSMDNIMDTMTDTDRHLPRYPSLDGNVAARVKEPSIPMNQPFLLLLKLSEILGRILQGLYTPQAKKHSAVHGSDAIVAYLDNALANWKKSLPPLMDLSSAGSQSLLAQDHVPLLSMSGLLCLSYCTLLILLHRPFITKEDTLNKDSSYSDNHASQSALEICTHAAIRITEVSERMHYRDFLLVSWGFALYPVFTASLIHIHNCFNPDSAISSVAKSNLVRAFAVVDKLGMLSPMAVGMGAVLKKVVALSSLFVDDPEFLSQLNMSNTPPPPTRTHPSQPATKDAHSRNPVAVAVAVATTPDAYAAEDSSTGTLRQQWFPQGHAQKDVSLDLAQPAVNDGSWISQLYTPTQPTFGMKDNLSPPVVTPPKAYGPSVDGFNPIHTYGHPTQPMPPPAATAAASSSFQYTSRTAGHGPTPMMCGPSALFDFEDFMFPQFYSTPGLNSTQQGDMMSFSYAAPIAQPMMATMDAATAEETHLRNIPENPFWSVPSSMELDAWQAYLSPFQHQWERQQQQR</sequence>
<evidence type="ECO:0000256" key="7">
    <source>
        <dbReference type="SAM" id="MobiDB-lite"/>
    </source>
</evidence>
<evidence type="ECO:0000256" key="4">
    <source>
        <dbReference type="ARBA" id="ARBA00023125"/>
    </source>
</evidence>
<keyword evidence="2" id="KW-0862">Zinc</keyword>
<dbReference type="GO" id="GO:0008270">
    <property type="term" value="F:zinc ion binding"/>
    <property type="evidence" value="ECO:0007669"/>
    <property type="project" value="InterPro"/>
</dbReference>
<feature type="domain" description="Xylanolytic transcriptional activator regulatory" evidence="8">
    <location>
        <begin position="332"/>
        <end position="405"/>
    </location>
</feature>
<name>A0A8H7QY92_9FUNG</name>
<dbReference type="CDD" id="cd12148">
    <property type="entry name" value="fungal_TF_MHR"/>
    <property type="match status" value="1"/>
</dbReference>
<evidence type="ECO:0000256" key="5">
    <source>
        <dbReference type="ARBA" id="ARBA00023163"/>
    </source>
</evidence>
<keyword evidence="1" id="KW-0479">Metal-binding</keyword>
<dbReference type="InterPro" id="IPR051615">
    <property type="entry name" value="Transcr_Regulatory_Elem"/>
</dbReference>
<dbReference type="SMART" id="SM00906">
    <property type="entry name" value="Fungal_trans"/>
    <property type="match status" value="1"/>
</dbReference>
<dbReference type="PANTHER" id="PTHR31313:SF81">
    <property type="entry name" value="TY1 ENHANCER ACTIVATOR"/>
    <property type="match status" value="1"/>
</dbReference>
<dbReference type="OrthoDB" id="4456959at2759"/>
<organism evidence="9 10">
    <name type="scientific">Mucor saturninus</name>
    <dbReference type="NCBI Taxonomy" id="64648"/>
    <lineage>
        <taxon>Eukaryota</taxon>
        <taxon>Fungi</taxon>
        <taxon>Fungi incertae sedis</taxon>
        <taxon>Mucoromycota</taxon>
        <taxon>Mucoromycotina</taxon>
        <taxon>Mucoromycetes</taxon>
        <taxon>Mucorales</taxon>
        <taxon>Mucorineae</taxon>
        <taxon>Mucoraceae</taxon>
        <taxon>Mucor</taxon>
    </lineage>
</organism>
<dbReference type="EMBL" id="JAEPRD010000082">
    <property type="protein sequence ID" value="KAG2200532.1"/>
    <property type="molecule type" value="Genomic_DNA"/>
</dbReference>
<evidence type="ECO:0000313" key="9">
    <source>
        <dbReference type="EMBL" id="KAG2200532.1"/>
    </source>
</evidence>
<feature type="region of interest" description="Disordered" evidence="7">
    <location>
        <begin position="1"/>
        <end position="42"/>
    </location>
</feature>
<dbReference type="InterPro" id="IPR007219">
    <property type="entry name" value="XnlR_reg_dom"/>
</dbReference>
<keyword evidence="3" id="KW-0805">Transcription regulation</keyword>
<reference evidence="9" key="1">
    <citation type="submission" date="2020-12" db="EMBL/GenBank/DDBJ databases">
        <title>Metabolic potential, ecology and presence of endohyphal bacteria is reflected in genomic diversity of Mucoromycotina.</title>
        <authorList>
            <person name="Muszewska A."/>
            <person name="Okrasinska A."/>
            <person name="Steczkiewicz K."/>
            <person name="Drgas O."/>
            <person name="Orlowska M."/>
            <person name="Perlinska-Lenart U."/>
            <person name="Aleksandrzak-Piekarczyk T."/>
            <person name="Szatraj K."/>
            <person name="Zielenkiewicz U."/>
            <person name="Pilsyk S."/>
            <person name="Malc E."/>
            <person name="Mieczkowski P."/>
            <person name="Kruszewska J.S."/>
            <person name="Biernat P."/>
            <person name="Pawlowska J."/>
        </authorList>
    </citation>
    <scope>NUCLEOTIDE SEQUENCE</scope>
    <source>
        <strain evidence="9">WA0000017839</strain>
    </source>
</reference>
<dbReference type="GO" id="GO:0006351">
    <property type="term" value="P:DNA-templated transcription"/>
    <property type="evidence" value="ECO:0007669"/>
    <property type="project" value="InterPro"/>
</dbReference>
<proteinExistence type="predicted"/>
<accession>A0A8H7QY92</accession>
<dbReference type="GO" id="GO:0003677">
    <property type="term" value="F:DNA binding"/>
    <property type="evidence" value="ECO:0007669"/>
    <property type="project" value="UniProtKB-KW"/>
</dbReference>
<comment type="caution">
    <text evidence="9">The sequence shown here is derived from an EMBL/GenBank/DDBJ whole genome shotgun (WGS) entry which is preliminary data.</text>
</comment>
<evidence type="ECO:0000256" key="6">
    <source>
        <dbReference type="ARBA" id="ARBA00023242"/>
    </source>
</evidence>
<keyword evidence="6" id="KW-0539">Nucleus</keyword>
<evidence type="ECO:0000313" key="10">
    <source>
        <dbReference type="Proteomes" id="UP000603453"/>
    </source>
</evidence>
<keyword evidence="5" id="KW-0804">Transcription</keyword>
<dbReference type="Proteomes" id="UP000603453">
    <property type="component" value="Unassembled WGS sequence"/>
</dbReference>
<evidence type="ECO:0000256" key="2">
    <source>
        <dbReference type="ARBA" id="ARBA00022833"/>
    </source>
</evidence>
<dbReference type="Pfam" id="PF04082">
    <property type="entry name" value="Fungal_trans"/>
    <property type="match status" value="1"/>
</dbReference>
<dbReference type="AlphaFoldDB" id="A0A8H7QY92"/>
<keyword evidence="10" id="KW-1185">Reference proteome</keyword>
<protein>
    <recommendedName>
        <fullName evidence="8">Xylanolytic transcriptional activator regulatory domain-containing protein</fullName>
    </recommendedName>
</protein>
<feature type="region of interest" description="Disordered" evidence="7">
    <location>
        <begin position="664"/>
        <end position="689"/>
    </location>
</feature>